<protein>
    <submittedName>
        <fullName evidence="3">Beta-ketoacyl synthase</fullName>
    </submittedName>
</protein>
<dbReference type="SUPFAM" id="SSF53901">
    <property type="entry name" value="Thiolase-like"/>
    <property type="match status" value="1"/>
</dbReference>
<dbReference type="Pfam" id="PF00109">
    <property type="entry name" value="ketoacyl-synt"/>
    <property type="match status" value="1"/>
</dbReference>
<organism evidence="3 4">
    <name type="scientific">Trichloromonas acetexigens</name>
    <dbReference type="NCBI Taxonomy" id="38815"/>
    <lineage>
        <taxon>Bacteria</taxon>
        <taxon>Pseudomonadati</taxon>
        <taxon>Thermodesulfobacteriota</taxon>
        <taxon>Desulfuromonadia</taxon>
        <taxon>Desulfuromonadales</taxon>
        <taxon>Trichloromonadaceae</taxon>
        <taxon>Trichloromonas</taxon>
    </lineage>
</organism>
<feature type="domain" description="Beta-ketoacyl synthase-like N-terminal" evidence="2">
    <location>
        <begin position="40"/>
        <end position="226"/>
    </location>
</feature>
<sequence>MAIQGIGLVGGFGCGLEDFAAALAGGAVPTRPAAFAGGEIPALLADTAPLERFVDKRALRRIDHFSRLALLGAHLALEDAGLPALDRTRLGLIVATGYGASATTFSFLDTVLDGGDALASPTHFSSSVHNAAAAHVAILLGITGPNLTVSQFELSVPSALLAAQGWLAEGRVDAVLFGGVDEACAVLRYCWGRFFPEPSDLICPFEFDRQSAVPGEGAAFFLLTAASGAARYGRISEVRQGNAAVRPPLLDAAPLYLLGADGHRECGANYPRHLPAEARCAAYAPVYGSLPAGPAFDLAVAALACRDDRLPEGEALAGRELCCLKFGRDDAYGWIRLRRE</sequence>
<dbReference type="GO" id="GO:0005829">
    <property type="term" value="C:cytosol"/>
    <property type="evidence" value="ECO:0007669"/>
    <property type="project" value="TreeGrafter"/>
</dbReference>
<dbReference type="Gene3D" id="3.40.47.10">
    <property type="match status" value="1"/>
</dbReference>
<dbReference type="AlphaFoldDB" id="A0A550JFM0"/>
<name>A0A550JFM0_9BACT</name>
<dbReference type="InterPro" id="IPR000794">
    <property type="entry name" value="Beta-ketoacyl_synthase"/>
</dbReference>
<comment type="caution">
    <text evidence="3">The sequence shown here is derived from an EMBL/GenBank/DDBJ whole genome shotgun (WGS) entry which is preliminary data.</text>
</comment>
<dbReference type="GO" id="GO:0006633">
    <property type="term" value="P:fatty acid biosynthetic process"/>
    <property type="evidence" value="ECO:0007669"/>
    <property type="project" value="TreeGrafter"/>
</dbReference>
<evidence type="ECO:0000259" key="2">
    <source>
        <dbReference type="Pfam" id="PF00109"/>
    </source>
</evidence>
<gene>
    <name evidence="3" type="ORF">FL622_08545</name>
</gene>
<dbReference type="InterPro" id="IPR016039">
    <property type="entry name" value="Thiolase-like"/>
</dbReference>
<dbReference type="OrthoDB" id="5455053at2"/>
<dbReference type="EMBL" id="VJVV01000005">
    <property type="protein sequence ID" value="TRO82000.1"/>
    <property type="molecule type" value="Genomic_DNA"/>
</dbReference>
<dbReference type="GO" id="GO:0004315">
    <property type="term" value="F:3-oxoacyl-[acyl-carrier-protein] synthase activity"/>
    <property type="evidence" value="ECO:0007669"/>
    <property type="project" value="TreeGrafter"/>
</dbReference>
<evidence type="ECO:0000313" key="4">
    <source>
        <dbReference type="Proteomes" id="UP000317155"/>
    </source>
</evidence>
<evidence type="ECO:0000313" key="3">
    <source>
        <dbReference type="EMBL" id="TRO82000.1"/>
    </source>
</evidence>
<reference evidence="3 4" key="1">
    <citation type="submission" date="2019-07" db="EMBL/GenBank/DDBJ databases">
        <title>Insights of Desulfuromonas acetexigens electromicrobiology.</title>
        <authorList>
            <person name="Katuri K."/>
            <person name="Sapireddy V."/>
            <person name="Shaw D.R."/>
            <person name="Saikaly P."/>
        </authorList>
    </citation>
    <scope>NUCLEOTIDE SEQUENCE [LARGE SCALE GENOMIC DNA]</scope>
    <source>
        <strain evidence="3 4">2873</strain>
    </source>
</reference>
<keyword evidence="4" id="KW-1185">Reference proteome</keyword>
<keyword evidence="1" id="KW-0808">Transferase</keyword>
<dbReference type="PANTHER" id="PTHR11712:SF336">
    <property type="entry name" value="3-OXOACYL-[ACYL-CARRIER-PROTEIN] SYNTHASE, MITOCHONDRIAL"/>
    <property type="match status" value="1"/>
</dbReference>
<dbReference type="InterPro" id="IPR014030">
    <property type="entry name" value="Ketoacyl_synth_N"/>
</dbReference>
<proteinExistence type="predicted"/>
<accession>A0A550JFM0</accession>
<dbReference type="PANTHER" id="PTHR11712">
    <property type="entry name" value="POLYKETIDE SYNTHASE-RELATED"/>
    <property type="match status" value="1"/>
</dbReference>
<dbReference type="Proteomes" id="UP000317155">
    <property type="component" value="Unassembled WGS sequence"/>
</dbReference>
<evidence type="ECO:0000256" key="1">
    <source>
        <dbReference type="ARBA" id="ARBA00022679"/>
    </source>
</evidence>